<evidence type="ECO:0000313" key="8">
    <source>
        <dbReference type="Proteomes" id="UP001556631"/>
    </source>
</evidence>
<evidence type="ECO:0000256" key="1">
    <source>
        <dbReference type="ARBA" id="ARBA00022723"/>
    </source>
</evidence>
<sequence length="336" mass="36208">MPVLETPPTVELHLHIEGTLEPELIVALAERNGVTLPYAGVEELRARYDFTDLQSFLDLYYDNMAVLRTAADFTLLAETYLRRAAAGGVRHAEIFFDPQAHLVRGVALAEVVTGLAEGLRRGEDAGITSTLIACFLRDRPAEEACEVLEQLVALDAPIVGIGLDSTEVGNPPAKFVDVFARAKELGLHRVAHAGEEGGPECVAEALDLLGAERIDHGVRALQDPALMARLVAERVPLTVCPLSNVRLKGVETLADHPLPALLDTGALVTINSDDPAYFGGYADDNLLAVADTFGLSDHQLADLARNAVVASFLPADRRRALLAEVDDWLATRCPDR</sequence>
<dbReference type="InterPro" id="IPR006330">
    <property type="entry name" value="Ado/ade_deaminase"/>
</dbReference>
<dbReference type="HAMAP" id="MF_01962">
    <property type="entry name" value="Adenine_deaminase"/>
    <property type="match status" value="1"/>
</dbReference>
<feature type="binding site" evidence="5">
    <location>
        <position position="273"/>
    </location>
    <ligand>
        <name>Zn(2+)</name>
        <dbReference type="ChEBI" id="CHEBI:29105"/>
        <note>catalytic</note>
    </ligand>
</feature>
<dbReference type="NCBIfam" id="NF006850">
    <property type="entry name" value="PRK09358.1-6"/>
    <property type="match status" value="1"/>
</dbReference>
<feature type="binding site" evidence="5">
    <location>
        <position position="274"/>
    </location>
    <ligand>
        <name>substrate</name>
    </ligand>
</feature>
<dbReference type="Gene3D" id="3.20.20.140">
    <property type="entry name" value="Metal-dependent hydrolases"/>
    <property type="match status" value="1"/>
</dbReference>
<comment type="catalytic activity">
    <reaction evidence="5">
        <text>adenine + H2O + H(+) = hypoxanthine + NH4(+)</text>
        <dbReference type="Rhea" id="RHEA:23688"/>
        <dbReference type="ChEBI" id="CHEBI:15377"/>
        <dbReference type="ChEBI" id="CHEBI:15378"/>
        <dbReference type="ChEBI" id="CHEBI:16708"/>
        <dbReference type="ChEBI" id="CHEBI:17368"/>
        <dbReference type="ChEBI" id="CHEBI:28938"/>
        <dbReference type="EC" id="3.5.4.2"/>
    </reaction>
</comment>
<dbReference type="EC" id="3.5.4.2" evidence="5"/>
<feature type="binding site" evidence="5">
    <location>
        <position position="192"/>
    </location>
    <ligand>
        <name>Zn(2+)</name>
        <dbReference type="ChEBI" id="CHEBI:29105"/>
        <note>catalytic</note>
    </ligand>
</feature>
<dbReference type="EMBL" id="JBFPJR010000016">
    <property type="protein sequence ID" value="MEX0428081.1"/>
    <property type="molecule type" value="Genomic_DNA"/>
</dbReference>
<dbReference type="PANTHER" id="PTHR43114">
    <property type="entry name" value="ADENINE DEAMINASE"/>
    <property type="match status" value="1"/>
</dbReference>
<dbReference type="InterPro" id="IPR028892">
    <property type="entry name" value="ADE"/>
</dbReference>
<feature type="binding site" evidence="5">
    <location>
        <position position="13"/>
    </location>
    <ligand>
        <name>Zn(2+)</name>
        <dbReference type="ChEBI" id="CHEBI:29105"/>
        <note>catalytic</note>
    </ligand>
</feature>
<gene>
    <name evidence="7" type="ORF">AB3X52_10670</name>
</gene>
<dbReference type="NCBIfam" id="TIGR01430">
    <property type="entry name" value="aden_deam"/>
    <property type="match status" value="1"/>
</dbReference>
<comment type="caution">
    <text evidence="7">The sequence shown here is derived from an EMBL/GenBank/DDBJ whole genome shotgun (WGS) entry which is preliminary data.</text>
</comment>
<dbReference type="Pfam" id="PF00962">
    <property type="entry name" value="A_deaminase"/>
    <property type="match status" value="1"/>
</dbReference>
<dbReference type="InterPro" id="IPR001365">
    <property type="entry name" value="A_deaminase_dom"/>
</dbReference>
<evidence type="ECO:0000259" key="6">
    <source>
        <dbReference type="Pfam" id="PF00962"/>
    </source>
</evidence>
<evidence type="ECO:0000256" key="5">
    <source>
        <dbReference type="HAMAP-Rule" id="MF_01962"/>
    </source>
</evidence>
<keyword evidence="3 5" id="KW-0862">Zinc</keyword>
<evidence type="ECO:0000256" key="4">
    <source>
        <dbReference type="ARBA" id="ARBA00023080"/>
    </source>
</evidence>
<keyword evidence="1 5" id="KW-0479">Metal-binding</keyword>
<dbReference type="InterPro" id="IPR032466">
    <property type="entry name" value="Metal_Hydrolase"/>
</dbReference>
<name>A0ABV3SYQ7_9ACTN</name>
<keyword evidence="4 5" id="KW-0546">Nucleotide metabolism</keyword>
<proteinExistence type="inferred from homology"/>
<protein>
    <recommendedName>
        <fullName evidence="5">Adenine deaminase</fullName>
        <shortName evidence="5">ADE</shortName>
        <ecNumber evidence="5">3.5.4.2</ecNumber>
    </recommendedName>
    <alternativeName>
        <fullName evidence="5">Adenine aminohydrolase</fullName>
        <shortName evidence="5">AAH</shortName>
    </alternativeName>
</protein>
<keyword evidence="2 5" id="KW-0378">Hydrolase</keyword>
<feature type="active site" description="Proton donor" evidence="5">
    <location>
        <position position="195"/>
    </location>
</feature>
<accession>A0ABV3SYQ7</accession>
<feature type="domain" description="Adenosine deaminase" evidence="6">
    <location>
        <begin position="8"/>
        <end position="328"/>
    </location>
</feature>
<feature type="site" description="Important for catalytic activity" evidence="5">
    <location>
        <position position="216"/>
    </location>
</feature>
<dbReference type="CDD" id="cd01320">
    <property type="entry name" value="ADA"/>
    <property type="match status" value="1"/>
</dbReference>
<dbReference type="GO" id="GO:0016787">
    <property type="term" value="F:hydrolase activity"/>
    <property type="evidence" value="ECO:0007669"/>
    <property type="project" value="UniProtKB-KW"/>
</dbReference>
<dbReference type="RefSeq" id="WP_367994049.1">
    <property type="nucleotide sequence ID" value="NZ_JBFPJR010000016.1"/>
</dbReference>
<comment type="similarity">
    <text evidence="5">Belongs to the metallo-dependent hydrolases superfamily. Adenosine and AMP deaminases family. Adenine deaminase type 2 subfamily.</text>
</comment>
<reference evidence="7 8" key="1">
    <citation type="submission" date="2024-07" db="EMBL/GenBank/DDBJ databases">
        <authorList>
            <person name="Lee S."/>
            <person name="Kang M."/>
        </authorList>
    </citation>
    <scope>NUCLEOTIDE SEQUENCE [LARGE SCALE GENOMIC DNA]</scope>
    <source>
        <strain evidence="7 8">DS6</strain>
    </source>
</reference>
<comment type="function">
    <text evidence="5">Catalyzes the hydrolytic deamination of adenine to hypoxanthine. Plays an important role in the purine salvage pathway and in nitrogen catabolism.</text>
</comment>
<feature type="binding site" evidence="5">
    <location>
        <position position="15"/>
    </location>
    <ligand>
        <name>Zn(2+)</name>
        <dbReference type="ChEBI" id="CHEBI:29105"/>
        <note>catalytic</note>
    </ligand>
</feature>
<dbReference type="SUPFAM" id="SSF51556">
    <property type="entry name" value="Metallo-dependent hydrolases"/>
    <property type="match status" value="1"/>
</dbReference>
<keyword evidence="8" id="KW-1185">Reference proteome</keyword>
<evidence type="ECO:0000313" key="7">
    <source>
        <dbReference type="EMBL" id="MEX0428081.1"/>
    </source>
</evidence>
<dbReference type="Proteomes" id="UP001556631">
    <property type="component" value="Unassembled WGS sequence"/>
</dbReference>
<evidence type="ECO:0000256" key="2">
    <source>
        <dbReference type="ARBA" id="ARBA00022801"/>
    </source>
</evidence>
<evidence type="ECO:0000256" key="3">
    <source>
        <dbReference type="ARBA" id="ARBA00022833"/>
    </source>
</evidence>
<organism evidence="7 8">
    <name type="scientific">Nocardioides eburneus</name>
    <dbReference type="NCBI Taxonomy" id="3231482"/>
    <lineage>
        <taxon>Bacteria</taxon>
        <taxon>Bacillati</taxon>
        <taxon>Actinomycetota</taxon>
        <taxon>Actinomycetes</taxon>
        <taxon>Propionibacteriales</taxon>
        <taxon>Nocardioidaceae</taxon>
        <taxon>Nocardioides</taxon>
    </lineage>
</organism>
<dbReference type="PANTHER" id="PTHR43114:SF6">
    <property type="entry name" value="ADENINE DEAMINASE"/>
    <property type="match status" value="1"/>
</dbReference>
<comment type="cofactor">
    <cofactor evidence="5">
        <name>Zn(2+)</name>
        <dbReference type="ChEBI" id="CHEBI:29105"/>
    </cofactor>
    <text evidence="5">Binds 1 zinc ion per subunit.</text>
</comment>